<keyword evidence="9" id="KW-0472">Membrane</keyword>
<dbReference type="GO" id="GO:0005773">
    <property type="term" value="C:vacuole"/>
    <property type="evidence" value="ECO:0007669"/>
    <property type="project" value="GOC"/>
</dbReference>
<name>A0A6J1HBF5_CUCMO</name>
<dbReference type="InterPro" id="IPR048501">
    <property type="entry name" value="Legum_prodom"/>
</dbReference>
<keyword evidence="11" id="KW-1185">Reference proteome</keyword>
<dbReference type="CDD" id="cd21115">
    <property type="entry name" value="legumain_C"/>
    <property type="match status" value="1"/>
</dbReference>
<comment type="similarity">
    <text evidence="1">Belongs to the peptidase C13 family.</text>
</comment>
<dbReference type="InterPro" id="IPR043577">
    <property type="entry name" value="AE"/>
</dbReference>
<evidence type="ECO:0000313" key="12">
    <source>
        <dbReference type="RefSeq" id="XP_022961313.1"/>
    </source>
</evidence>
<keyword evidence="6" id="KW-1015">Disulfide bond</keyword>
<dbReference type="GO" id="GO:0006624">
    <property type="term" value="P:vacuolar protein processing"/>
    <property type="evidence" value="ECO:0007669"/>
    <property type="project" value="TreeGrafter"/>
</dbReference>
<evidence type="ECO:0000256" key="7">
    <source>
        <dbReference type="ARBA" id="ARBA00023180"/>
    </source>
</evidence>
<evidence type="ECO:0000256" key="9">
    <source>
        <dbReference type="SAM" id="Phobius"/>
    </source>
</evidence>
<dbReference type="PIRSF" id="PIRSF500139">
    <property type="entry name" value="AE"/>
    <property type="match status" value="1"/>
</dbReference>
<dbReference type="Gene3D" id="3.40.50.1460">
    <property type="match status" value="1"/>
</dbReference>
<dbReference type="RefSeq" id="XP_022961313.1">
    <property type="nucleotide sequence ID" value="XM_023105545.1"/>
</dbReference>
<dbReference type="PIRSF" id="PIRSF019663">
    <property type="entry name" value="Legumain"/>
    <property type="match status" value="1"/>
</dbReference>
<dbReference type="PRINTS" id="PR00776">
    <property type="entry name" value="HEMOGLOBNASE"/>
</dbReference>
<keyword evidence="3" id="KW-0732">Signal</keyword>
<dbReference type="AlphaFoldDB" id="A0A6J1HBF5"/>
<organism evidence="11 12">
    <name type="scientific">Cucurbita moschata</name>
    <name type="common">Winter crookneck squash</name>
    <name type="synonym">Cucurbita pepo var. moschata</name>
    <dbReference type="NCBI Taxonomy" id="3662"/>
    <lineage>
        <taxon>Eukaryota</taxon>
        <taxon>Viridiplantae</taxon>
        <taxon>Streptophyta</taxon>
        <taxon>Embryophyta</taxon>
        <taxon>Tracheophyta</taxon>
        <taxon>Spermatophyta</taxon>
        <taxon>Magnoliopsida</taxon>
        <taxon>eudicotyledons</taxon>
        <taxon>Gunneridae</taxon>
        <taxon>Pentapetalae</taxon>
        <taxon>rosids</taxon>
        <taxon>fabids</taxon>
        <taxon>Cucurbitales</taxon>
        <taxon>Cucurbitaceae</taxon>
        <taxon>Cucurbiteae</taxon>
        <taxon>Cucurbita</taxon>
    </lineage>
</organism>
<evidence type="ECO:0000256" key="5">
    <source>
        <dbReference type="ARBA" id="ARBA00022807"/>
    </source>
</evidence>
<dbReference type="KEGG" id="cmos:111461846"/>
<evidence type="ECO:0000256" key="8">
    <source>
        <dbReference type="PIRSR" id="PIRSR019663-1"/>
    </source>
</evidence>
<evidence type="ECO:0000256" key="6">
    <source>
        <dbReference type="ARBA" id="ARBA00023157"/>
    </source>
</evidence>
<keyword evidence="9" id="KW-1133">Transmembrane helix</keyword>
<dbReference type="Gene3D" id="1.10.132.130">
    <property type="match status" value="1"/>
</dbReference>
<keyword evidence="7" id="KW-0325">Glycoprotein</keyword>
<feature type="active site" evidence="8">
    <location>
        <position position="175"/>
    </location>
</feature>
<feature type="transmembrane region" description="Helical" evidence="9">
    <location>
        <begin position="20"/>
        <end position="41"/>
    </location>
</feature>
<gene>
    <name evidence="12" type="primary">LOC111461846</name>
</gene>
<dbReference type="FunFam" id="1.10.132.130:FF:000001">
    <property type="entry name" value="Vacuolar-processing enzyme beta-isozyme"/>
    <property type="match status" value="1"/>
</dbReference>
<keyword evidence="5" id="KW-0788">Thiol protease</keyword>
<dbReference type="GO" id="GO:0051603">
    <property type="term" value="P:proteolysis involved in protein catabolic process"/>
    <property type="evidence" value="ECO:0007669"/>
    <property type="project" value="InterPro"/>
</dbReference>
<dbReference type="PANTHER" id="PTHR12000:SF50">
    <property type="entry name" value="VACUOLAR-PROCESSING ENZYME GAMMA-ISOZYME"/>
    <property type="match status" value="1"/>
</dbReference>
<evidence type="ECO:0000256" key="4">
    <source>
        <dbReference type="ARBA" id="ARBA00022801"/>
    </source>
</evidence>
<keyword evidence="9" id="KW-0812">Transmembrane</keyword>
<feature type="active site" description="Nucleophile" evidence="8">
    <location>
        <position position="217"/>
    </location>
</feature>
<reference evidence="12" key="1">
    <citation type="submission" date="2025-08" db="UniProtKB">
        <authorList>
            <consortium name="RefSeq"/>
        </authorList>
    </citation>
    <scope>IDENTIFICATION</scope>
    <source>
        <tissue evidence="12">Young leaves</tissue>
    </source>
</reference>
<keyword evidence="4" id="KW-0378">Hydrolase</keyword>
<dbReference type="Pfam" id="PF20985">
    <property type="entry name" value="Legum_prodom"/>
    <property type="match status" value="1"/>
</dbReference>
<dbReference type="GO" id="GO:0004197">
    <property type="term" value="F:cysteine-type endopeptidase activity"/>
    <property type="evidence" value="ECO:0007669"/>
    <property type="project" value="InterPro"/>
</dbReference>
<sequence>MPVGVGDILKHTHISSPNMTTFATTPTTLLLIALLFFNSIIAKKQWVSHANTDQPGKRWALLVAGSNGYDNYRHQADVCHAYQILRKGIPDENIIVFMYDDIALHPDNPRPGIIINKPGGADVYQGVPKDYTGKDVNSVNFYAAILGNKSGVTGGSGKVIDSGPNDHIFIYYTDHGAAGMLGMPMGDYIYSNDLMDVLKRKHEAKSYKSMVIYVEACEAGSLFEGLLPENMNIYATTASNATEDSWAAYCPGQSPTPHTGYDTCLGDLYSVAWMEDSDKHDSSKETLNQQYHTVRRRTSVDKVGYGSHVMLYGNESIGNNFLNTYFGNTSDDNNNESSVKSTHIISSLSNGVSQRDASLLHYWYKFQNAPYGSREKMEASERLEDEILSRRHADNSVNQIGELLFGEAKSSRVLNRIRGHGQSFVDDWNCFKKYVKIYEKHCKRMSRYGMKYTQALANICNAGITIDQMDKACLQTCVGNT</sequence>
<evidence type="ECO:0000256" key="2">
    <source>
        <dbReference type="ARBA" id="ARBA00022670"/>
    </source>
</evidence>
<dbReference type="Pfam" id="PF01650">
    <property type="entry name" value="Peptidase_C13"/>
    <property type="match status" value="1"/>
</dbReference>
<protein>
    <submittedName>
        <fullName evidence="12">Vacuolar-processing enzyme gamma-isozyme-like</fullName>
    </submittedName>
</protein>
<dbReference type="GeneID" id="111461846"/>
<keyword evidence="2" id="KW-0645">Protease</keyword>
<dbReference type="Proteomes" id="UP000504609">
    <property type="component" value="Unplaced"/>
</dbReference>
<accession>A0A6J1HBF5</accession>
<dbReference type="PANTHER" id="PTHR12000">
    <property type="entry name" value="HEMOGLOBINASE FAMILY MEMBER"/>
    <property type="match status" value="1"/>
</dbReference>
<evidence type="ECO:0000256" key="3">
    <source>
        <dbReference type="ARBA" id="ARBA00022729"/>
    </source>
</evidence>
<evidence type="ECO:0000256" key="1">
    <source>
        <dbReference type="ARBA" id="ARBA00009941"/>
    </source>
</evidence>
<evidence type="ECO:0000259" key="10">
    <source>
        <dbReference type="Pfam" id="PF20985"/>
    </source>
</evidence>
<evidence type="ECO:0000313" key="11">
    <source>
        <dbReference type="Proteomes" id="UP000504609"/>
    </source>
</evidence>
<dbReference type="InterPro" id="IPR046427">
    <property type="entry name" value="Legumain_prodom_sf"/>
</dbReference>
<dbReference type="InterPro" id="IPR001096">
    <property type="entry name" value="Peptidase_C13"/>
</dbReference>
<feature type="domain" description="Legumain prodomain" evidence="10">
    <location>
        <begin position="382"/>
        <end position="477"/>
    </location>
</feature>
<proteinExistence type="inferred from homology"/>
<dbReference type="FunFam" id="3.40.50.1460:FF:000005">
    <property type="entry name" value="Vacuolar-processing enzyme beta-isozyme"/>
    <property type="match status" value="1"/>
</dbReference>